<dbReference type="GO" id="GO:0008360">
    <property type="term" value="P:regulation of cell shape"/>
    <property type="evidence" value="ECO:0007669"/>
    <property type="project" value="UniProtKB-KW"/>
</dbReference>
<dbReference type="EMBL" id="LBYQ01000014">
    <property type="protein sequence ID" value="KKR54701.1"/>
    <property type="molecule type" value="Genomic_DNA"/>
</dbReference>
<dbReference type="GO" id="GO:0003723">
    <property type="term" value="F:RNA binding"/>
    <property type="evidence" value="ECO:0007669"/>
    <property type="project" value="UniProtKB-UniRule"/>
</dbReference>
<dbReference type="Gene3D" id="3.30.300.20">
    <property type="match status" value="1"/>
</dbReference>
<comment type="subunit">
    <text evidence="3">Forms a complex with KhpB.</text>
</comment>
<evidence type="ECO:0000256" key="2">
    <source>
        <dbReference type="ARBA" id="ARBA00022884"/>
    </source>
</evidence>
<keyword evidence="3" id="KW-0961">Cell wall biogenesis/degradation</keyword>
<evidence type="ECO:0000256" key="1">
    <source>
        <dbReference type="ARBA" id="ARBA00022490"/>
    </source>
</evidence>
<comment type="function">
    <text evidence="3">A probable RNA chaperone. Forms a complex with KhpB which binds to cellular RNA and controls its expression. Plays a role in peptidoglycan (PG) homeostasis and cell length regulation.</text>
</comment>
<keyword evidence="1 3" id="KW-0963">Cytoplasm</keyword>
<keyword evidence="3" id="KW-0143">Chaperone</keyword>
<dbReference type="GO" id="GO:0071555">
    <property type="term" value="P:cell wall organization"/>
    <property type="evidence" value="ECO:0007669"/>
    <property type="project" value="UniProtKB-KW"/>
</dbReference>
<dbReference type="AlphaFoldDB" id="A0A0G0RXP1"/>
<comment type="subcellular location">
    <subcellularLocation>
        <location evidence="3">Cytoplasm</location>
    </subcellularLocation>
</comment>
<comment type="similarity">
    <text evidence="3">Belongs to the KhpA RNA-binding protein family.</text>
</comment>
<keyword evidence="2 3" id="KW-0694">RNA-binding</keyword>
<comment type="caution">
    <text evidence="4">The sequence shown here is derived from an EMBL/GenBank/DDBJ whole genome shotgun (WGS) entry which is preliminary data.</text>
</comment>
<sequence length="77" mass="8688">MEDLLNTLIEPLVSDIKKIAIKRQEQEGGIKFTVNVPKEDIAKVIGKEGKMVKAIKNLLKIRAVKENKFVTLEIEEA</sequence>
<dbReference type="PANTHER" id="PTHR34654:SF1">
    <property type="entry name" value="RNA-BINDING PROTEIN KHPA"/>
    <property type="match status" value="1"/>
</dbReference>
<evidence type="ECO:0000256" key="3">
    <source>
        <dbReference type="HAMAP-Rule" id="MF_00088"/>
    </source>
</evidence>
<organism evidence="4 5">
    <name type="scientific">Candidatus Curtissbacteria bacterium GW2011_GWA1_40_24</name>
    <dbReference type="NCBI Taxonomy" id="1618406"/>
    <lineage>
        <taxon>Bacteria</taxon>
        <taxon>Candidatus Curtissiibacteriota</taxon>
    </lineage>
</organism>
<dbReference type="PROSITE" id="PS50084">
    <property type="entry name" value="KH_TYPE_1"/>
    <property type="match status" value="1"/>
</dbReference>
<accession>A0A0G0RXP1</accession>
<keyword evidence="3" id="KW-0133">Cell shape</keyword>
<dbReference type="SUPFAM" id="SSF54814">
    <property type="entry name" value="Prokaryotic type KH domain (KH-domain type II)"/>
    <property type="match status" value="1"/>
</dbReference>
<evidence type="ECO:0000313" key="5">
    <source>
        <dbReference type="Proteomes" id="UP000034489"/>
    </source>
</evidence>
<dbReference type="Pfam" id="PF13083">
    <property type="entry name" value="KH_KhpA-B"/>
    <property type="match status" value="1"/>
</dbReference>
<evidence type="ECO:0000313" key="4">
    <source>
        <dbReference type="EMBL" id="KKR54701.1"/>
    </source>
</evidence>
<gene>
    <name evidence="3" type="primary">khpA</name>
    <name evidence="4" type="ORF">UT92_C0014G0007</name>
</gene>
<name>A0A0G0RXP1_9BACT</name>
<dbReference type="InterPro" id="IPR020627">
    <property type="entry name" value="KhpA"/>
</dbReference>
<dbReference type="GO" id="GO:0009252">
    <property type="term" value="P:peptidoglycan biosynthetic process"/>
    <property type="evidence" value="ECO:0007669"/>
    <property type="project" value="UniProtKB-UniRule"/>
</dbReference>
<reference evidence="4 5" key="1">
    <citation type="journal article" date="2015" name="Nature">
        <title>rRNA introns, odd ribosomes, and small enigmatic genomes across a large radiation of phyla.</title>
        <authorList>
            <person name="Brown C.T."/>
            <person name="Hug L.A."/>
            <person name="Thomas B.C."/>
            <person name="Sharon I."/>
            <person name="Castelle C.J."/>
            <person name="Singh A."/>
            <person name="Wilkins M.J."/>
            <person name="Williams K.H."/>
            <person name="Banfield J.F."/>
        </authorList>
    </citation>
    <scope>NUCLEOTIDE SEQUENCE [LARGE SCALE GENOMIC DNA]</scope>
</reference>
<dbReference type="InterPro" id="IPR015946">
    <property type="entry name" value="KH_dom-like_a/b"/>
</dbReference>
<dbReference type="InterPro" id="IPR009019">
    <property type="entry name" value="KH_sf_prok-type"/>
</dbReference>
<dbReference type="Proteomes" id="UP000034489">
    <property type="component" value="Unassembled WGS sequence"/>
</dbReference>
<protein>
    <recommendedName>
        <fullName evidence="3">RNA-binding protein KhpA</fullName>
    </recommendedName>
    <alternativeName>
        <fullName evidence="3">KH-domain protein A</fullName>
    </alternativeName>
</protein>
<proteinExistence type="inferred from homology"/>
<dbReference type="PANTHER" id="PTHR34654">
    <property type="entry name" value="UPF0109 PROTEIN SCO5592"/>
    <property type="match status" value="1"/>
</dbReference>
<dbReference type="GO" id="GO:0005737">
    <property type="term" value="C:cytoplasm"/>
    <property type="evidence" value="ECO:0007669"/>
    <property type="project" value="UniProtKB-SubCell"/>
</dbReference>
<dbReference type="HAMAP" id="MF_00088">
    <property type="entry name" value="KhpA"/>
    <property type="match status" value="1"/>
</dbReference>